<feature type="domain" description="PDZ" evidence="6">
    <location>
        <begin position="292"/>
        <end position="381"/>
    </location>
</feature>
<accession>A0ABQ1FYX6</accession>
<dbReference type="Gene3D" id="2.30.42.10">
    <property type="match status" value="1"/>
</dbReference>
<dbReference type="InterPro" id="IPR001478">
    <property type="entry name" value="PDZ"/>
</dbReference>
<dbReference type="EMBL" id="BMEX01000001">
    <property type="protein sequence ID" value="GGA33612.1"/>
    <property type="molecule type" value="Genomic_DNA"/>
</dbReference>
<dbReference type="InterPro" id="IPR036034">
    <property type="entry name" value="PDZ_sf"/>
</dbReference>
<feature type="transmembrane region" description="Helical" evidence="5">
    <location>
        <begin position="21"/>
        <end position="40"/>
    </location>
</feature>
<dbReference type="InterPro" id="IPR001940">
    <property type="entry name" value="Peptidase_S1C"/>
</dbReference>
<dbReference type="PANTHER" id="PTHR43343">
    <property type="entry name" value="PEPTIDASE S12"/>
    <property type="match status" value="1"/>
</dbReference>
<reference evidence="8" key="1">
    <citation type="journal article" date="2019" name="Int. J. Syst. Evol. Microbiol.">
        <title>The Global Catalogue of Microorganisms (GCM) 10K type strain sequencing project: providing services to taxonomists for standard genome sequencing and annotation.</title>
        <authorList>
            <consortium name="The Broad Institute Genomics Platform"/>
            <consortium name="The Broad Institute Genome Sequencing Center for Infectious Disease"/>
            <person name="Wu L."/>
            <person name="Ma J."/>
        </authorList>
    </citation>
    <scope>NUCLEOTIDE SEQUENCE [LARGE SCALE GENOMIC DNA]</scope>
    <source>
        <strain evidence="8">CGMCC 1.12404</strain>
    </source>
</reference>
<gene>
    <name evidence="7" type="ORF">GCM10007416_02920</name>
</gene>
<comment type="similarity">
    <text evidence="1">Belongs to the peptidase S1C family.</text>
</comment>
<evidence type="ECO:0000313" key="7">
    <source>
        <dbReference type="EMBL" id="GGA33612.1"/>
    </source>
</evidence>
<keyword evidence="5" id="KW-0472">Membrane</keyword>
<dbReference type="Pfam" id="PF13180">
    <property type="entry name" value="PDZ_2"/>
    <property type="match status" value="1"/>
</dbReference>
<dbReference type="Gene3D" id="2.40.10.10">
    <property type="entry name" value="Trypsin-like serine proteases"/>
    <property type="match status" value="2"/>
</dbReference>
<evidence type="ECO:0000256" key="2">
    <source>
        <dbReference type="ARBA" id="ARBA00022670"/>
    </source>
</evidence>
<dbReference type="RefSeq" id="WP_188429053.1">
    <property type="nucleotide sequence ID" value="NZ_BMEX01000001.1"/>
</dbReference>
<dbReference type="PRINTS" id="PR00834">
    <property type="entry name" value="PROTEASES2C"/>
</dbReference>
<dbReference type="InterPro" id="IPR009003">
    <property type="entry name" value="Peptidase_S1_PA"/>
</dbReference>
<keyword evidence="4" id="KW-0720">Serine protease</keyword>
<evidence type="ECO:0000256" key="1">
    <source>
        <dbReference type="ARBA" id="ARBA00010541"/>
    </source>
</evidence>
<name>A0ABQ1FYX6_9BACL</name>
<dbReference type="Proteomes" id="UP000617979">
    <property type="component" value="Unassembled WGS sequence"/>
</dbReference>
<evidence type="ECO:0000256" key="5">
    <source>
        <dbReference type="SAM" id="Phobius"/>
    </source>
</evidence>
<dbReference type="SUPFAM" id="SSF50494">
    <property type="entry name" value="Trypsin-like serine proteases"/>
    <property type="match status" value="1"/>
</dbReference>
<keyword evidence="3" id="KW-0378">Hydrolase</keyword>
<dbReference type="InterPro" id="IPR051201">
    <property type="entry name" value="Chloro_Bact_Ser_Proteases"/>
</dbReference>
<evidence type="ECO:0000256" key="3">
    <source>
        <dbReference type="ARBA" id="ARBA00022801"/>
    </source>
</evidence>
<evidence type="ECO:0000313" key="8">
    <source>
        <dbReference type="Proteomes" id="UP000617979"/>
    </source>
</evidence>
<dbReference type="InterPro" id="IPR043504">
    <property type="entry name" value="Peptidase_S1_PA_chymotrypsin"/>
</dbReference>
<sequence length="393" mass="41467">MGFYDRSDHTRKRASHLLTGLISGLVSGVLVLTLSLSLLFTQTTLFSPAPSVGSDSSTDEGAVPVQKVSVDVNSNITEGVKKVQPAVVGIVNRKKSDDPFGLQTEEQGTGSGIIFEKKEERARVVTNHHVVAGSDEVVVVVNDGKSEKKVRGKVLGSDESADLAVLEIPDEKVTSVAPFGNSDTIKAGEPAIAIGNPLGMEFSQSVTAGVISSPHRKITVSGNLSMEVIQTDAAINPGNSGGALINTVGQVIGINSMKISKEGVEGLGFAIPVNEAKPIIDQLIRYGKVKRPFMGIALKDLDTITAIDKQATLHLPASVTDGVVILDIAAGSAASKAGLSRLDVIVSLDEQKVTNGSDLQSYLQKEKKIGDRMKVTYYRNGKKQTTTIILQEG</sequence>
<keyword evidence="2" id="KW-0645">Protease</keyword>
<evidence type="ECO:0000256" key="4">
    <source>
        <dbReference type="ARBA" id="ARBA00022825"/>
    </source>
</evidence>
<dbReference type="Pfam" id="PF13365">
    <property type="entry name" value="Trypsin_2"/>
    <property type="match status" value="1"/>
</dbReference>
<protein>
    <recommendedName>
        <fullName evidence="6">PDZ domain-containing protein</fullName>
    </recommendedName>
</protein>
<keyword evidence="8" id="KW-1185">Reference proteome</keyword>
<organism evidence="7 8">
    <name type="scientific">Kroppenstedtia guangzhouensis</name>
    <dbReference type="NCBI Taxonomy" id="1274356"/>
    <lineage>
        <taxon>Bacteria</taxon>
        <taxon>Bacillati</taxon>
        <taxon>Bacillota</taxon>
        <taxon>Bacilli</taxon>
        <taxon>Bacillales</taxon>
        <taxon>Thermoactinomycetaceae</taxon>
        <taxon>Kroppenstedtia</taxon>
    </lineage>
</organism>
<evidence type="ECO:0000259" key="6">
    <source>
        <dbReference type="SMART" id="SM00228"/>
    </source>
</evidence>
<proteinExistence type="inferred from homology"/>
<dbReference type="SMART" id="SM00228">
    <property type="entry name" value="PDZ"/>
    <property type="match status" value="1"/>
</dbReference>
<dbReference type="SUPFAM" id="SSF50156">
    <property type="entry name" value="PDZ domain-like"/>
    <property type="match status" value="1"/>
</dbReference>
<comment type="caution">
    <text evidence="7">The sequence shown here is derived from an EMBL/GenBank/DDBJ whole genome shotgun (WGS) entry which is preliminary data.</text>
</comment>
<dbReference type="PANTHER" id="PTHR43343:SF3">
    <property type="entry name" value="PROTEASE DO-LIKE 8, CHLOROPLASTIC"/>
    <property type="match status" value="1"/>
</dbReference>
<keyword evidence="5" id="KW-1133">Transmembrane helix</keyword>
<keyword evidence="5" id="KW-0812">Transmembrane</keyword>